<feature type="domain" description="Bromodomain associated" evidence="8">
    <location>
        <begin position="3"/>
        <end position="80"/>
    </location>
</feature>
<evidence type="ECO:0000256" key="4">
    <source>
        <dbReference type="ARBA" id="ARBA00023015"/>
    </source>
</evidence>
<dbReference type="Gene3D" id="1.10.20.10">
    <property type="entry name" value="Histone, subunit A"/>
    <property type="match status" value="1"/>
</dbReference>
<evidence type="ECO:0000256" key="3">
    <source>
        <dbReference type="ARBA" id="ARBA00017307"/>
    </source>
</evidence>
<feature type="region of interest" description="Disordered" evidence="7">
    <location>
        <begin position="344"/>
        <end position="364"/>
    </location>
</feature>
<evidence type="ECO:0000313" key="9">
    <source>
        <dbReference type="EMBL" id="KAL0484299.1"/>
    </source>
</evidence>
<keyword evidence="5" id="KW-0804">Transcription</keyword>
<dbReference type="SMART" id="SM00576">
    <property type="entry name" value="BTP"/>
    <property type="match status" value="1"/>
</dbReference>
<comment type="subcellular location">
    <subcellularLocation>
        <location evidence="1">Nucleus</location>
    </subcellularLocation>
</comment>
<dbReference type="GO" id="GO:0005669">
    <property type="term" value="C:transcription factor TFIID complex"/>
    <property type="evidence" value="ECO:0007669"/>
    <property type="project" value="InterPro"/>
</dbReference>
<dbReference type="Pfam" id="PF07524">
    <property type="entry name" value="Bromo_TP"/>
    <property type="match status" value="1"/>
</dbReference>
<dbReference type="Proteomes" id="UP001431209">
    <property type="component" value="Unassembled WGS sequence"/>
</dbReference>
<reference evidence="9 10" key="1">
    <citation type="submission" date="2024-03" db="EMBL/GenBank/DDBJ databases">
        <title>The Acrasis kona genome and developmental transcriptomes reveal deep origins of eukaryotic multicellular pathways.</title>
        <authorList>
            <person name="Sheikh S."/>
            <person name="Fu C.-J."/>
            <person name="Brown M.W."/>
            <person name="Baldauf S.L."/>
        </authorList>
    </citation>
    <scope>NUCLEOTIDE SEQUENCE [LARGE SCALE GENOMIC DNA]</scope>
    <source>
        <strain evidence="9 10">ATCC MYA-3509</strain>
    </source>
</reference>
<evidence type="ECO:0000256" key="2">
    <source>
        <dbReference type="ARBA" id="ARBA00008767"/>
    </source>
</evidence>
<gene>
    <name evidence="9" type="ORF">AKO1_004846</name>
</gene>
<keyword evidence="6" id="KW-0539">Nucleus</keyword>
<dbReference type="InterPro" id="IPR019473">
    <property type="entry name" value="TFIID_su8_C"/>
</dbReference>
<name>A0AAW2Z4I0_9EUKA</name>
<dbReference type="InterPro" id="IPR037818">
    <property type="entry name" value="TAF8"/>
</dbReference>
<protein>
    <recommendedName>
        <fullName evidence="3">Transcription initiation factor TFIID subunit 8</fullName>
    </recommendedName>
</protein>
<dbReference type="EMBL" id="JAOPGA020001032">
    <property type="protein sequence ID" value="KAL0484299.1"/>
    <property type="molecule type" value="Genomic_DNA"/>
</dbReference>
<keyword evidence="10" id="KW-1185">Reference proteome</keyword>
<organism evidence="9 10">
    <name type="scientific">Acrasis kona</name>
    <dbReference type="NCBI Taxonomy" id="1008807"/>
    <lineage>
        <taxon>Eukaryota</taxon>
        <taxon>Discoba</taxon>
        <taxon>Heterolobosea</taxon>
        <taxon>Tetramitia</taxon>
        <taxon>Eutetramitia</taxon>
        <taxon>Acrasidae</taxon>
        <taxon>Acrasis</taxon>
    </lineage>
</organism>
<dbReference type="PANTHER" id="PTHR46338">
    <property type="entry name" value="TRANSCRIPTION INITIATION FACTOR TFIID SUBUNIT 8"/>
    <property type="match status" value="1"/>
</dbReference>
<sequence length="364" mass="40918">MTEQFTHELCKKVIADICGTLGFHAIKNSSAEVLADIFRSYVIQIGESCVQMSQHSGRTEQNANDVEYALKKDLNLDIKDLYQYYITLGGDDDAESILHPVNLSNFEFDVPSVPRPKASNFLLAADQTIATRFARIDAPLQADGPPPPNNYAALTKQKHNELEAYRPPPFLPPFPPQHTFSFTSVHVDRNKDAYTLQQIKTKQRRQVESSLTRIHNSELMDQVPQGMSFEEEWEFHHEQNNNMTIVDHNTPEHLIKNNVVDEDLVVNPYLMVMRRKVNVEHHSAPKPVYVVPLTPSAPLDSQPPPFVGLSLKRPLVTNKDIGTNDVRGDKEVITGVTGQDINDLMNGGNANGEPNRKKPKKALV</sequence>
<evidence type="ECO:0000256" key="6">
    <source>
        <dbReference type="ARBA" id="ARBA00023242"/>
    </source>
</evidence>
<comment type="similarity">
    <text evidence="2">Belongs to the TAF8 family.</text>
</comment>
<evidence type="ECO:0000256" key="5">
    <source>
        <dbReference type="ARBA" id="ARBA00023163"/>
    </source>
</evidence>
<dbReference type="SUPFAM" id="SSF47113">
    <property type="entry name" value="Histone-fold"/>
    <property type="match status" value="1"/>
</dbReference>
<dbReference type="Pfam" id="PF10406">
    <property type="entry name" value="TAF8_C"/>
    <property type="match status" value="1"/>
</dbReference>
<evidence type="ECO:0000256" key="1">
    <source>
        <dbReference type="ARBA" id="ARBA00004123"/>
    </source>
</evidence>
<dbReference type="GO" id="GO:0046982">
    <property type="term" value="F:protein heterodimerization activity"/>
    <property type="evidence" value="ECO:0007669"/>
    <property type="project" value="InterPro"/>
</dbReference>
<evidence type="ECO:0000259" key="8">
    <source>
        <dbReference type="SMART" id="SM00576"/>
    </source>
</evidence>
<dbReference type="InterPro" id="IPR009072">
    <property type="entry name" value="Histone-fold"/>
</dbReference>
<proteinExistence type="inferred from homology"/>
<comment type="caution">
    <text evidence="9">The sequence shown here is derived from an EMBL/GenBank/DDBJ whole genome shotgun (WGS) entry which is preliminary data.</text>
</comment>
<keyword evidence="4" id="KW-0805">Transcription regulation</keyword>
<dbReference type="AlphaFoldDB" id="A0AAW2Z4I0"/>
<evidence type="ECO:0000313" key="10">
    <source>
        <dbReference type="Proteomes" id="UP001431209"/>
    </source>
</evidence>
<dbReference type="PANTHER" id="PTHR46338:SF1">
    <property type="entry name" value="TRANSCRIPTION INITIATION FACTOR TFIID SUBUNIT 8"/>
    <property type="match status" value="1"/>
</dbReference>
<dbReference type="InterPro" id="IPR006565">
    <property type="entry name" value="BTP"/>
</dbReference>
<evidence type="ECO:0000256" key="7">
    <source>
        <dbReference type="SAM" id="MobiDB-lite"/>
    </source>
</evidence>
<accession>A0AAW2Z4I0</accession>